<evidence type="ECO:0000313" key="1">
    <source>
        <dbReference type="EMBL" id="KAG5599026.1"/>
    </source>
</evidence>
<reference evidence="1 2" key="1">
    <citation type="submission" date="2020-09" db="EMBL/GenBank/DDBJ databases">
        <title>De no assembly of potato wild relative species, Solanum commersonii.</title>
        <authorList>
            <person name="Cho K."/>
        </authorList>
    </citation>
    <scope>NUCLEOTIDE SEQUENCE [LARGE SCALE GENOMIC DNA]</scope>
    <source>
        <strain evidence="1">LZ3.2</strain>
        <tissue evidence="1">Leaf</tissue>
    </source>
</reference>
<dbReference type="EMBL" id="JACXVP010000006">
    <property type="protein sequence ID" value="KAG5599026.1"/>
    <property type="molecule type" value="Genomic_DNA"/>
</dbReference>
<feature type="non-terminal residue" evidence="1">
    <location>
        <position position="1"/>
    </location>
</feature>
<dbReference type="AlphaFoldDB" id="A0A9J5YFK0"/>
<accession>A0A9J5YFK0</accession>
<evidence type="ECO:0000313" key="2">
    <source>
        <dbReference type="Proteomes" id="UP000824120"/>
    </source>
</evidence>
<sequence length="96" mass="11054">IDFWRYSIDVDGASTHFTRILVCGGAIRPHSGMGLEVGVILPYLEMSWIKRVLRLTEIVVRGLTISIIVTTFHFKEILRWFMVPNIGRVEEKLLLI</sequence>
<keyword evidence="2" id="KW-1185">Reference proteome</keyword>
<proteinExistence type="predicted"/>
<protein>
    <submittedName>
        <fullName evidence="1">Uncharacterized protein</fullName>
    </submittedName>
</protein>
<name>A0A9J5YFK0_SOLCO</name>
<gene>
    <name evidence="1" type="ORF">H5410_030396</name>
</gene>
<organism evidence="1 2">
    <name type="scientific">Solanum commersonii</name>
    <name type="common">Commerson's wild potato</name>
    <name type="synonym">Commerson's nightshade</name>
    <dbReference type="NCBI Taxonomy" id="4109"/>
    <lineage>
        <taxon>Eukaryota</taxon>
        <taxon>Viridiplantae</taxon>
        <taxon>Streptophyta</taxon>
        <taxon>Embryophyta</taxon>
        <taxon>Tracheophyta</taxon>
        <taxon>Spermatophyta</taxon>
        <taxon>Magnoliopsida</taxon>
        <taxon>eudicotyledons</taxon>
        <taxon>Gunneridae</taxon>
        <taxon>Pentapetalae</taxon>
        <taxon>asterids</taxon>
        <taxon>lamiids</taxon>
        <taxon>Solanales</taxon>
        <taxon>Solanaceae</taxon>
        <taxon>Solanoideae</taxon>
        <taxon>Solaneae</taxon>
        <taxon>Solanum</taxon>
    </lineage>
</organism>
<feature type="non-terminal residue" evidence="1">
    <location>
        <position position="96"/>
    </location>
</feature>
<comment type="caution">
    <text evidence="1">The sequence shown here is derived from an EMBL/GenBank/DDBJ whole genome shotgun (WGS) entry which is preliminary data.</text>
</comment>
<dbReference type="Proteomes" id="UP000824120">
    <property type="component" value="Chromosome 6"/>
</dbReference>